<evidence type="ECO:0000313" key="1">
    <source>
        <dbReference type="EMBL" id="OIQ63006.1"/>
    </source>
</evidence>
<gene>
    <name evidence="1" type="ORF">GALL_554600</name>
</gene>
<dbReference type="Gene3D" id="3.40.1260.10">
    <property type="entry name" value="DsrEFH-like"/>
    <property type="match status" value="1"/>
</dbReference>
<dbReference type="InterPro" id="IPR003787">
    <property type="entry name" value="Sulphur_relay_DsrE/F-like"/>
</dbReference>
<dbReference type="Pfam" id="PF02635">
    <property type="entry name" value="DsrE"/>
    <property type="match status" value="1"/>
</dbReference>
<proteinExistence type="predicted"/>
<dbReference type="SUPFAM" id="SSF75169">
    <property type="entry name" value="DsrEFH-like"/>
    <property type="match status" value="1"/>
</dbReference>
<name>A0A1J5NWA5_9ZZZZ</name>
<dbReference type="AlphaFoldDB" id="A0A1J5NWA5"/>
<organism evidence="1">
    <name type="scientific">mine drainage metagenome</name>
    <dbReference type="NCBI Taxonomy" id="410659"/>
    <lineage>
        <taxon>unclassified sequences</taxon>
        <taxon>metagenomes</taxon>
        <taxon>ecological metagenomes</taxon>
    </lineage>
</organism>
<comment type="caution">
    <text evidence="1">The sequence shown here is derived from an EMBL/GenBank/DDBJ whole genome shotgun (WGS) entry which is preliminary data.</text>
</comment>
<sequence length="154" mass="16633">MNPRDRLKVLGLGLAGLGVAQAAEPGLGPVKSPQLSSEPWKIVMQISDSLEQAYEGLINIQNVLQIDPKLKFTVVGYSRAIRFLLNGTKTPSGALFSGMIGDLANQGVVFKACQNTLTYMKIPSSDVVLEATLVPAGVYEVVRLQAQGWFYIKP</sequence>
<dbReference type="InterPro" id="IPR027396">
    <property type="entry name" value="DsrEFH-like"/>
</dbReference>
<protein>
    <submittedName>
        <fullName evidence="1">DsrE/DsrF-like family protein</fullName>
    </submittedName>
</protein>
<dbReference type="PANTHER" id="PTHR37691:SF1">
    <property type="entry name" value="BLR3518 PROTEIN"/>
    <property type="match status" value="1"/>
</dbReference>
<dbReference type="EMBL" id="MLJW01009397">
    <property type="protein sequence ID" value="OIQ63006.1"/>
    <property type="molecule type" value="Genomic_DNA"/>
</dbReference>
<reference evidence="1" key="1">
    <citation type="submission" date="2016-10" db="EMBL/GenBank/DDBJ databases">
        <title>Sequence of Gallionella enrichment culture.</title>
        <authorList>
            <person name="Poehlein A."/>
            <person name="Muehling M."/>
            <person name="Daniel R."/>
        </authorList>
    </citation>
    <scope>NUCLEOTIDE SEQUENCE</scope>
</reference>
<accession>A0A1J5NWA5</accession>
<dbReference type="PANTHER" id="PTHR37691">
    <property type="entry name" value="BLR3518 PROTEIN"/>
    <property type="match status" value="1"/>
</dbReference>